<feature type="transmembrane region" description="Helical" evidence="1">
    <location>
        <begin position="181"/>
        <end position="201"/>
    </location>
</feature>
<evidence type="ECO:0000313" key="2">
    <source>
        <dbReference type="EMBL" id="QNO47105.1"/>
    </source>
</evidence>
<evidence type="ECO:0000256" key="1">
    <source>
        <dbReference type="SAM" id="Phobius"/>
    </source>
</evidence>
<protein>
    <recommendedName>
        <fullName evidence="3">DUF373 family protein</fullName>
    </recommendedName>
</protein>
<dbReference type="Pfam" id="PF04123">
    <property type="entry name" value="DUF373"/>
    <property type="match status" value="1"/>
</dbReference>
<dbReference type="InterPro" id="IPR007254">
    <property type="entry name" value="DUF373"/>
</dbReference>
<dbReference type="PANTHER" id="PTHR38815">
    <property type="entry name" value="HYPOTHETICAL MEMBRANE PROTEIN, CONSERVED, DUF373 FAMILY"/>
    <property type="match status" value="1"/>
</dbReference>
<feature type="transmembrane region" description="Helical" evidence="1">
    <location>
        <begin position="331"/>
        <end position="350"/>
    </location>
</feature>
<keyword evidence="1" id="KW-0812">Transmembrane</keyword>
<gene>
    <name evidence="2" type="ORF">ONOHIMFI_00031</name>
</gene>
<dbReference type="AlphaFoldDB" id="A0A7G9YGH1"/>
<organism evidence="2">
    <name type="scientific">Candidatus Methanogaster sp. ANME-2c ERB4</name>
    <dbReference type="NCBI Taxonomy" id="2759911"/>
    <lineage>
        <taxon>Archaea</taxon>
        <taxon>Methanobacteriati</taxon>
        <taxon>Methanobacteriota</taxon>
        <taxon>Stenosarchaea group</taxon>
        <taxon>Methanomicrobia</taxon>
        <taxon>Methanosarcinales</taxon>
        <taxon>ANME-2 cluster</taxon>
        <taxon>Candidatus Methanogasteraceae</taxon>
        <taxon>Candidatus Methanogaster</taxon>
    </lineage>
</organism>
<feature type="transmembrane region" description="Helical" evidence="1">
    <location>
        <begin position="156"/>
        <end position="175"/>
    </location>
</feature>
<dbReference type="EMBL" id="MT631240">
    <property type="protein sequence ID" value="QNO47105.1"/>
    <property type="molecule type" value="Genomic_DNA"/>
</dbReference>
<name>A0A7G9YGH1_9EURY</name>
<keyword evidence="1" id="KW-0472">Membrane</keyword>
<reference evidence="2" key="1">
    <citation type="submission" date="2020-06" db="EMBL/GenBank/DDBJ databases">
        <title>Unique genomic features of the anaerobic methanotrophic archaea.</title>
        <authorList>
            <person name="Chadwick G.L."/>
            <person name="Skennerton C.T."/>
            <person name="Laso-Perez R."/>
            <person name="Leu A.O."/>
            <person name="Speth D.R."/>
            <person name="Yu H."/>
            <person name="Morgan-Lang C."/>
            <person name="Hatzenpichler R."/>
            <person name="Goudeau D."/>
            <person name="Malmstrom R."/>
            <person name="Brazelton W.J."/>
            <person name="Woyke T."/>
            <person name="Hallam S.J."/>
            <person name="Tyson G.W."/>
            <person name="Wegener G."/>
            <person name="Boetius A."/>
            <person name="Orphan V."/>
        </authorList>
    </citation>
    <scope>NUCLEOTIDE SEQUENCE</scope>
</reference>
<feature type="transmembrane region" description="Helical" evidence="1">
    <location>
        <begin position="222"/>
        <end position="240"/>
    </location>
</feature>
<dbReference type="PANTHER" id="PTHR38815:SF1">
    <property type="entry name" value="DUF373 FAMILY PROTEIN"/>
    <property type="match status" value="1"/>
</dbReference>
<evidence type="ECO:0008006" key="3">
    <source>
        <dbReference type="Google" id="ProtNLM"/>
    </source>
</evidence>
<proteinExistence type="predicted"/>
<feature type="transmembrane region" description="Helical" evidence="1">
    <location>
        <begin position="252"/>
        <end position="277"/>
    </location>
</feature>
<accession>A0A7G9YGH1</accession>
<keyword evidence="1" id="KW-1133">Transmembrane helix</keyword>
<sequence length="357" mass="38518">MRTLVLCLDRDDDIGRKAGIASPVIGRSANIEAATKLAVADPEDSDINTIFGGIREYDRLSAAGTDVEIVCIAGDRDVGVVSDNKIALQIDDLLGGGEFWNVIFISDGAEDESVLPIIESRIKINSVKRIRVKQSESIESTYYLIKEVLSDPKIRGAIFIPIGLAFIVYAVSVIFKQPELAVSGILGVVGTYLLYTGSGVGSSIGRYRETATESLYRGKISFITYIAAIILGIIATVQGANACWDGITGEIFPGYVILSMIFVQASVWWYVSAGLFLGSGKIVDLRLEGRTIGKAWAFPFFVASAGLLLWAASAYILTTTEYQQGYGIQDLILSIVGAIVIALLGIYVATKRYGERK</sequence>
<feature type="transmembrane region" description="Helical" evidence="1">
    <location>
        <begin position="298"/>
        <end position="319"/>
    </location>
</feature>